<evidence type="ECO:0000256" key="3">
    <source>
        <dbReference type="ARBA" id="ARBA00022771"/>
    </source>
</evidence>
<dbReference type="Gene3D" id="3.30.60.160">
    <property type="match status" value="1"/>
</dbReference>
<keyword evidence="2" id="KW-0479">Metal-binding</keyword>
<dbReference type="GO" id="GO:0005634">
    <property type="term" value="C:nucleus"/>
    <property type="evidence" value="ECO:0007669"/>
    <property type="project" value="UniProtKB-SubCell"/>
</dbReference>
<dbReference type="InterPro" id="IPR038603">
    <property type="entry name" value="Znf_FCS_sf"/>
</dbReference>
<feature type="region of interest" description="Disordered" evidence="7">
    <location>
        <begin position="133"/>
        <end position="197"/>
    </location>
</feature>
<dbReference type="PROSITE" id="PS51024">
    <property type="entry name" value="ZF_FCS"/>
    <property type="match status" value="1"/>
</dbReference>
<gene>
    <name evidence="9" type="primary">106076838</name>
</gene>
<dbReference type="EnsemblMetazoa" id="BGLB028211-RA">
    <property type="protein sequence ID" value="BGLB028211-PA"/>
    <property type="gene ID" value="BGLB028211"/>
</dbReference>
<feature type="compositionally biased region" description="Polar residues" evidence="7">
    <location>
        <begin position="136"/>
        <end position="152"/>
    </location>
</feature>
<dbReference type="AlphaFoldDB" id="A0A2C9L865"/>
<dbReference type="Pfam" id="PF21319">
    <property type="entry name" value="zf-FCS_1"/>
    <property type="match status" value="1"/>
</dbReference>
<evidence type="ECO:0000256" key="4">
    <source>
        <dbReference type="ARBA" id="ARBA00022833"/>
    </source>
</evidence>
<name>A0A2C9L865_BIOGL</name>
<comment type="subcellular location">
    <subcellularLocation>
        <location evidence="1">Nucleus</location>
    </subcellularLocation>
</comment>
<organism evidence="9 10">
    <name type="scientific">Biomphalaria glabrata</name>
    <name type="common">Bloodfluke planorb</name>
    <name type="synonym">Freshwater snail</name>
    <dbReference type="NCBI Taxonomy" id="6526"/>
    <lineage>
        <taxon>Eukaryota</taxon>
        <taxon>Metazoa</taxon>
        <taxon>Spiralia</taxon>
        <taxon>Lophotrochozoa</taxon>
        <taxon>Mollusca</taxon>
        <taxon>Gastropoda</taxon>
        <taxon>Heterobranchia</taxon>
        <taxon>Euthyneura</taxon>
        <taxon>Panpulmonata</taxon>
        <taxon>Hygrophila</taxon>
        <taxon>Lymnaeoidea</taxon>
        <taxon>Planorbidae</taxon>
        <taxon>Biomphalaria</taxon>
    </lineage>
</organism>
<evidence type="ECO:0000256" key="6">
    <source>
        <dbReference type="PROSITE-ProRule" id="PRU00367"/>
    </source>
</evidence>
<accession>A0A2C9L865</accession>
<sequence>NIIDVSILYFILDDIQNFSWLESSKNILNDAVLLPAHLSSTQLISHFPQRKDDQEQQKSPVKLLKCEMCQKVGPASTFNNSRRFCSLTCSRRHSVSNSRRVGIYKSRGTARKRKHILGRKNWRVSKGVRLPFAMASGNSTTNPDNNEDSNTAPVGDEMSSSNSAQDTSSSAASPSRSQDFEMDMEANIPRTDPGKWT</sequence>
<keyword evidence="5" id="KW-0539">Nucleus</keyword>
<dbReference type="InterPro" id="IPR012313">
    <property type="entry name" value="Znf_FCS"/>
</dbReference>
<keyword evidence="4" id="KW-0862">Zinc</keyword>
<dbReference type="VEuPathDB" id="VectorBase:BGLB028211"/>
<evidence type="ECO:0000313" key="9">
    <source>
        <dbReference type="EnsemblMetazoa" id="BGLB028211-PA"/>
    </source>
</evidence>
<reference evidence="9" key="1">
    <citation type="submission" date="2020-05" db="UniProtKB">
        <authorList>
            <consortium name="EnsemblMetazoa"/>
        </authorList>
    </citation>
    <scope>IDENTIFICATION</scope>
    <source>
        <strain evidence="9">BB02</strain>
    </source>
</reference>
<evidence type="ECO:0000259" key="8">
    <source>
        <dbReference type="PROSITE" id="PS51024"/>
    </source>
</evidence>
<evidence type="ECO:0000256" key="7">
    <source>
        <dbReference type="SAM" id="MobiDB-lite"/>
    </source>
</evidence>
<protein>
    <recommendedName>
        <fullName evidence="8">FCS-type domain-containing protein</fullName>
    </recommendedName>
</protein>
<feature type="domain" description="FCS-type" evidence="8">
    <location>
        <begin position="57"/>
        <end position="91"/>
    </location>
</feature>
<evidence type="ECO:0000313" key="10">
    <source>
        <dbReference type="Proteomes" id="UP000076420"/>
    </source>
</evidence>
<dbReference type="GO" id="GO:0008270">
    <property type="term" value="F:zinc ion binding"/>
    <property type="evidence" value="ECO:0007669"/>
    <property type="project" value="UniProtKB-KW"/>
</dbReference>
<keyword evidence="3 6" id="KW-0863">Zinc-finger</keyword>
<dbReference type="KEGG" id="bgt:106076838"/>
<feature type="compositionally biased region" description="Low complexity" evidence="7">
    <location>
        <begin position="159"/>
        <end position="177"/>
    </location>
</feature>
<evidence type="ECO:0000256" key="1">
    <source>
        <dbReference type="ARBA" id="ARBA00004123"/>
    </source>
</evidence>
<evidence type="ECO:0000256" key="5">
    <source>
        <dbReference type="ARBA" id="ARBA00023242"/>
    </source>
</evidence>
<evidence type="ECO:0000256" key="2">
    <source>
        <dbReference type="ARBA" id="ARBA00022723"/>
    </source>
</evidence>
<proteinExistence type="predicted"/>
<dbReference type="VEuPathDB" id="VectorBase:BGLAX_046575"/>
<dbReference type="Proteomes" id="UP000076420">
    <property type="component" value="Unassembled WGS sequence"/>
</dbReference>